<dbReference type="InterPro" id="IPR000086">
    <property type="entry name" value="NUDIX_hydrolase_dom"/>
</dbReference>
<dbReference type="GO" id="GO:0016787">
    <property type="term" value="F:hydrolase activity"/>
    <property type="evidence" value="ECO:0007669"/>
    <property type="project" value="UniProtKB-KW"/>
</dbReference>
<proteinExistence type="predicted"/>
<organism evidence="2 3">
    <name type="scientific">Candidatus Megaera venefica</name>
    <dbReference type="NCBI Taxonomy" id="2055910"/>
    <lineage>
        <taxon>Bacteria</taxon>
        <taxon>Pseudomonadati</taxon>
        <taxon>Pseudomonadota</taxon>
        <taxon>Alphaproteobacteria</taxon>
        <taxon>Rickettsiales</taxon>
        <taxon>Rickettsiaceae</taxon>
        <taxon>Candidatus Megaera</taxon>
    </lineage>
</organism>
<feature type="domain" description="Nudix hydrolase" evidence="1">
    <location>
        <begin position="62"/>
        <end position="192"/>
    </location>
</feature>
<dbReference type="CDD" id="cd04672">
    <property type="entry name" value="NUDIX_CDP-Chase_like"/>
    <property type="match status" value="1"/>
</dbReference>
<accession>A0ABU5NCA2</accession>
<dbReference type="RefSeq" id="WP_322776695.1">
    <property type="nucleotide sequence ID" value="NZ_JARJFB010000047.1"/>
</dbReference>
<dbReference type="Pfam" id="PF12535">
    <property type="entry name" value="Nudix_N"/>
    <property type="match status" value="1"/>
</dbReference>
<keyword evidence="3" id="KW-1185">Reference proteome</keyword>
<dbReference type="SUPFAM" id="SSF55811">
    <property type="entry name" value="Nudix"/>
    <property type="match status" value="1"/>
</dbReference>
<sequence length="203" mass="23318">MINEITELQAIAQSGLAYCKDVFDIARYKRILEISAKLLALKSDHKYEQILELFTADKGYATPKIDVRGAVFKEDKVLLVQEKADNLWSLPGGWADVNLSPAENIIKEIYEEAGFQTNVIKLVGIFDKRKHNPTGQWPHVYKLFFLCGLIKPGQLAFDKNEILNVNFFKVTELPALSEERVTKKQIEICFKHFHNQDLMVEFD</sequence>
<reference evidence="2 3" key="1">
    <citation type="submission" date="2023-03" db="EMBL/GenBank/DDBJ databases">
        <title>Host association and intracellularity evolved multiple times independently in the Rickettsiales.</title>
        <authorList>
            <person name="Castelli M."/>
            <person name="Nardi T."/>
            <person name="Gammuto L."/>
            <person name="Bellinzona G."/>
            <person name="Sabaneyeva E."/>
            <person name="Potekhin A."/>
            <person name="Serra V."/>
            <person name="Petroni G."/>
            <person name="Sassera D."/>
        </authorList>
    </citation>
    <scope>NUCLEOTIDE SEQUENCE [LARGE SCALE GENOMIC DNA]</scope>
    <source>
        <strain evidence="2 3">Sr 2-6</strain>
    </source>
</reference>
<dbReference type="Pfam" id="PF00293">
    <property type="entry name" value="NUDIX"/>
    <property type="match status" value="1"/>
</dbReference>
<dbReference type="PROSITE" id="PS51462">
    <property type="entry name" value="NUDIX"/>
    <property type="match status" value="1"/>
</dbReference>
<dbReference type="EMBL" id="JARJFB010000047">
    <property type="protein sequence ID" value="MEA0970793.1"/>
    <property type="molecule type" value="Genomic_DNA"/>
</dbReference>
<evidence type="ECO:0000313" key="3">
    <source>
        <dbReference type="Proteomes" id="UP001291687"/>
    </source>
</evidence>
<comment type="caution">
    <text evidence="2">The sequence shown here is derived from an EMBL/GenBank/DDBJ whole genome shotgun (WGS) entry which is preliminary data.</text>
</comment>
<dbReference type="Gene3D" id="6.10.250.1120">
    <property type="match status" value="1"/>
</dbReference>
<protein>
    <submittedName>
        <fullName evidence="2">NUDIX hydrolase</fullName>
    </submittedName>
</protein>
<dbReference type="Proteomes" id="UP001291687">
    <property type="component" value="Unassembled WGS sequence"/>
</dbReference>
<evidence type="ECO:0000313" key="2">
    <source>
        <dbReference type="EMBL" id="MEA0970793.1"/>
    </source>
</evidence>
<gene>
    <name evidence="2" type="ORF">Megvenef_00762</name>
</gene>
<name>A0ABU5NCA2_9RICK</name>
<evidence type="ECO:0000259" key="1">
    <source>
        <dbReference type="PROSITE" id="PS51462"/>
    </source>
</evidence>
<dbReference type="InterPro" id="IPR059176">
    <property type="entry name" value="UDP-X_N"/>
</dbReference>
<dbReference type="InterPro" id="IPR015797">
    <property type="entry name" value="NUDIX_hydrolase-like_dom_sf"/>
</dbReference>
<dbReference type="PANTHER" id="PTHR43736:SF1">
    <property type="entry name" value="DIHYDRONEOPTERIN TRIPHOSPHATE DIPHOSPHATASE"/>
    <property type="match status" value="1"/>
</dbReference>
<keyword evidence="2" id="KW-0378">Hydrolase</keyword>
<dbReference type="PANTHER" id="PTHR43736">
    <property type="entry name" value="ADP-RIBOSE PYROPHOSPHATASE"/>
    <property type="match status" value="1"/>
</dbReference>
<dbReference type="Gene3D" id="3.90.79.10">
    <property type="entry name" value="Nucleoside Triphosphate Pyrophosphohydrolase"/>
    <property type="match status" value="1"/>
</dbReference>